<keyword evidence="1" id="KW-0812">Transmembrane</keyword>
<keyword evidence="1" id="KW-1133">Transmembrane helix</keyword>
<dbReference type="AlphaFoldDB" id="A0A1V0UT20"/>
<dbReference type="RefSeq" id="WP_023484061.1">
    <property type="nucleotide sequence ID" value="NZ_CP020557.1"/>
</dbReference>
<evidence type="ECO:0000256" key="1">
    <source>
        <dbReference type="SAM" id="Phobius"/>
    </source>
</evidence>
<reference evidence="2 3" key="1">
    <citation type="submission" date="2017-03" db="EMBL/GenBank/DDBJ databases">
        <title>Paenibacillus larvae genome sequencing.</title>
        <authorList>
            <person name="Dingman D.W."/>
        </authorList>
    </citation>
    <scope>NUCLEOTIDE SEQUENCE [LARGE SCALE GENOMIC DNA]</scope>
    <source>
        <strain evidence="2 3">SAG 10367</strain>
    </source>
</reference>
<feature type="transmembrane region" description="Helical" evidence="1">
    <location>
        <begin position="98"/>
        <end position="121"/>
    </location>
</feature>
<name>A0A1V0UT20_9BACL</name>
<gene>
    <name evidence="2" type="ORF">B7C51_12150</name>
</gene>
<sequence length="164" mass="18591">MKQHYNRLDFRQYIEDNLEETRRHELETHLYRCDLCLSMYMKELELSSLPPISTAPGPFMDDVVEQIQRMNSHAFRKQSGGISRPAARKTKPNQRKQFMIHYAVAAAATFILVVSGAFYGFGGLDDHPASPQKKPTSVSDKVMEKTVGLLDSFQTNPPKGGTTR</sequence>
<dbReference type="Proteomes" id="UP000192727">
    <property type="component" value="Chromosome"/>
</dbReference>
<proteinExistence type="predicted"/>
<keyword evidence="1" id="KW-0472">Membrane</keyword>
<evidence type="ECO:0008006" key="4">
    <source>
        <dbReference type="Google" id="ProtNLM"/>
    </source>
</evidence>
<evidence type="ECO:0000313" key="3">
    <source>
        <dbReference type="Proteomes" id="UP000192727"/>
    </source>
</evidence>
<evidence type="ECO:0000313" key="2">
    <source>
        <dbReference type="EMBL" id="ARF68399.1"/>
    </source>
</evidence>
<protein>
    <recommendedName>
        <fullName evidence="4">Zinc-finger domain-containing protein</fullName>
    </recommendedName>
</protein>
<organism evidence="2 3">
    <name type="scientific">Paenibacillus larvae subsp. pulvifaciens</name>
    <dbReference type="NCBI Taxonomy" id="1477"/>
    <lineage>
        <taxon>Bacteria</taxon>
        <taxon>Bacillati</taxon>
        <taxon>Bacillota</taxon>
        <taxon>Bacilli</taxon>
        <taxon>Bacillales</taxon>
        <taxon>Paenibacillaceae</taxon>
        <taxon>Paenibacillus</taxon>
    </lineage>
</organism>
<dbReference type="EMBL" id="CP020557">
    <property type="protein sequence ID" value="ARF68399.1"/>
    <property type="molecule type" value="Genomic_DNA"/>
</dbReference>
<accession>A0A1V0UT20</accession>